<name>A0A2J7PTF6_9NEOP</name>
<proteinExistence type="predicted"/>
<dbReference type="InParanoid" id="A0A2J7PTF6"/>
<sequence length="56" mass="6611">MNFKDVKLLVRTRGYMDHPVKEAVELWLHLGNFRKGMGLPLSHSWYPAMTTIKHMK</sequence>
<evidence type="ECO:0000313" key="2">
    <source>
        <dbReference type="Proteomes" id="UP000235965"/>
    </source>
</evidence>
<dbReference type="EMBL" id="NEVH01021572">
    <property type="protein sequence ID" value="PNF19618.1"/>
    <property type="molecule type" value="Genomic_DNA"/>
</dbReference>
<accession>A0A2J7PTF6</accession>
<evidence type="ECO:0000313" key="1">
    <source>
        <dbReference type="EMBL" id="PNF19618.1"/>
    </source>
</evidence>
<dbReference type="Proteomes" id="UP000235965">
    <property type="component" value="Unassembled WGS sequence"/>
</dbReference>
<comment type="caution">
    <text evidence="1">The sequence shown here is derived from an EMBL/GenBank/DDBJ whole genome shotgun (WGS) entry which is preliminary data.</text>
</comment>
<protein>
    <submittedName>
        <fullName evidence="1">Uncharacterized protein</fullName>
    </submittedName>
</protein>
<reference evidence="1 2" key="1">
    <citation type="submission" date="2017-12" db="EMBL/GenBank/DDBJ databases">
        <title>Hemimetabolous genomes reveal molecular basis of termite eusociality.</title>
        <authorList>
            <person name="Harrison M.C."/>
            <person name="Jongepier E."/>
            <person name="Robertson H.M."/>
            <person name="Arning N."/>
            <person name="Bitard-Feildel T."/>
            <person name="Chao H."/>
            <person name="Childers C.P."/>
            <person name="Dinh H."/>
            <person name="Doddapaneni H."/>
            <person name="Dugan S."/>
            <person name="Gowin J."/>
            <person name="Greiner C."/>
            <person name="Han Y."/>
            <person name="Hu H."/>
            <person name="Hughes D.S.T."/>
            <person name="Huylmans A.-K."/>
            <person name="Kemena C."/>
            <person name="Kremer L.P.M."/>
            <person name="Lee S.L."/>
            <person name="Lopez-Ezquerra A."/>
            <person name="Mallet L."/>
            <person name="Monroy-Kuhn J.M."/>
            <person name="Moser A."/>
            <person name="Murali S.C."/>
            <person name="Muzny D.M."/>
            <person name="Otani S."/>
            <person name="Piulachs M.-D."/>
            <person name="Poelchau M."/>
            <person name="Qu J."/>
            <person name="Schaub F."/>
            <person name="Wada-Katsumata A."/>
            <person name="Worley K.C."/>
            <person name="Xie Q."/>
            <person name="Ylla G."/>
            <person name="Poulsen M."/>
            <person name="Gibbs R.A."/>
            <person name="Schal C."/>
            <person name="Richards S."/>
            <person name="Belles X."/>
            <person name="Korb J."/>
            <person name="Bornberg-Bauer E."/>
        </authorList>
    </citation>
    <scope>NUCLEOTIDE SEQUENCE [LARGE SCALE GENOMIC DNA]</scope>
    <source>
        <tissue evidence="1">Whole body</tissue>
    </source>
</reference>
<keyword evidence="2" id="KW-1185">Reference proteome</keyword>
<dbReference type="AlphaFoldDB" id="A0A2J7PTF6"/>
<gene>
    <name evidence="1" type="ORF">B7P43_G01094</name>
</gene>
<organism evidence="1 2">
    <name type="scientific">Cryptotermes secundus</name>
    <dbReference type="NCBI Taxonomy" id="105785"/>
    <lineage>
        <taxon>Eukaryota</taxon>
        <taxon>Metazoa</taxon>
        <taxon>Ecdysozoa</taxon>
        <taxon>Arthropoda</taxon>
        <taxon>Hexapoda</taxon>
        <taxon>Insecta</taxon>
        <taxon>Pterygota</taxon>
        <taxon>Neoptera</taxon>
        <taxon>Polyneoptera</taxon>
        <taxon>Dictyoptera</taxon>
        <taxon>Blattodea</taxon>
        <taxon>Blattoidea</taxon>
        <taxon>Termitoidae</taxon>
        <taxon>Kalotermitidae</taxon>
        <taxon>Cryptotermitinae</taxon>
        <taxon>Cryptotermes</taxon>
    </lineage>
</organism>